<dbReference type="PROSITE" id="PS51186">
    <property type="entry name" value="GNAT"/>
    <property type="match status" value="1"/>
</dbReference>
<keyword evidence="3" id="KW-0012">Acyltransferase</keyword>
<organism evidence="3 5">
    <name type="scientific">Alternaria alternata</name>
    <name type="common">Alternaria rot fungus</name>
    <name type="synonym">Torula alternata</name>
    <dbReference type="NCBI Taxonomy" id="5599"/>
    <lineage>
        <taxon>Eukaryota</taxon>
        <taxon>Fungi</taxon>
        <taxon>Dikarya</taxon>
        <taxon>Ascomycota</taxon>
        <taxon>Pezizomycotina</taxon>
        <taxon>Dothideomycetes</taxon>
        <taxon>Pleosporomycetidae</taxon>
        <taxon>Pleosporales</taxon>
        <taxon>Pleosporineae</taxon>
        <taxon>Pleosporaceae</taxon>
        <taxon>Alternaria</taxon>
        <taxon>Alternaria sect. Alternaria</taxon>
        <taxon>Alternaria alternata complex</taxon>
    </lineage>
</organism>
<dbReference type="Proteomes" id="UP000077248">
    <property type="component" value="Unassembled WGS sequence"/>
</dbReference>
<dbReference type="KEGG" id="aalt:CC77DRAFT_929647"/>
<dbReference type="OMA" id="CMLYCMV"/>
<dbReference type="EMBL" id="PDXD01000005">
    <property type="protein sequence ID" value="RYN79526.1"/>
    <property type="molecule type" value="Genomic_DNA"/>
</dbReference>
<reference evidence="3 5" key="1">
    <citation type="submission" date="2016-05" db="EMBL/GenBank/DDBJ databases">
        <title>Comparative analysis of secretome profiles of manganese(II)-oxidizing ascomycete fungi.</title>
        <authorList>
            <consortium name="DOE Joint Genome Institute"/>
            <person name="Zeiner C.A."/>
            <person name="Purvine S.O."/>
            <person name="Zink E.M."/>
            <person name="Wu S."/>
            <person name="Pasa-Tolic L."/>
            <person name="Chaput D.L."/>
            <person name="Haridas S."/>
            <person name="Grigoriev I.V."/>
            <person name="Santelli C.M."/>
            <person name="Hansel C.M."/>
        </authorList>
    </citation>
    <scope>NUCLEOTIDE SEQUENCE [LARGE SCALE GENOMIC DNA]</scope>
    <source>
        <strain evidence="3 5">SRC1lrK2f</strain>
    </source>
</reference>
<gene>
    <name evidence="4" type="ORF">AA0117_g3793</name>
    <name evidence="3" type="ORF">CC77DRAFT_929647</name>
</gene>
<evidence type="ECO:0000313" key="3">
    <source>
        <dbReference type="EMBL" id="OAG23296.1"/>
    </source>
</evidence>
<dbReference type="PANTHER" id="PTHR42791:SF4">
    <property type="entry name" value="ACETYLTRANSFERASE, GNAT FAMILY FAMILY (AFU_ORTHOLOGUE AFUA_4G09540)-RELATED"/>
    <property type="match status" value="1"/>
</dbReference>
<sequence length="254" mass="28908">MPIQVTRMKEADIDGAIDTIQQAFANDPYNNWVFPDREKVSLARNRVSLTLRCRWGIEHGLFHVARDTANPSKILGCAMWLPPRPTSEPESWSLYLSYWYLWANQIRMNLWYGRGGLSTTRYWIWKARQAEAQSELWKDPKGYYFCNIVTVLPECQGQGVGRALMEEVLSMADKEGRSCYLESSRSEPNIAIYEKFGFRLAREMECRDGDGEKDAIKLYCMLRQPRGGQSQETLGGGNKSAAAETAGTTPEIGQ</sequence>
<dbReference type="Gene3D" id="3.40.630.30">
    <property type="match status" value="1"/>
</dbReference>
<feature type="region of interest" description="Disordered" evidence="1">
    <location>
        <begin position="227"/>
        <end position="254"/>
    </location>
</feature>
<evidence type="ECO:0000256" key="1">
    <source>
        <dbReference type="SAM" id="MobiDB-lite"/>
    </source>
</evidence>
<evidence type="ECO:0000313" key="5">
    <source>
        <dbReference type="Proteomes" id="UP000077248"/>
    </source>
</evidence>
<evidence type="ECO:0000313" key="6">
    <source>
        <dbReference type="Proteomes" id="UP000291422"/>
    </source>
</evidence>
<dbReference type="PANTHER" id="PTHR42791">
    <property type="entry name" value="GNAT FAMILY ACETYLTRANSFERASE"/>
    <property type="match status" value="1"/>
</dbReference>
<dbReference type="VEuPathDB" id="FungiDB:CC77DRAFT_929647"/>
<dbReference type="STRING" id="5599.A0A177DUW5"/>
<dbReference type="CDD" id="cd04301">
    <property type="entry name" value="NAT_SF"/>
    <property type="match status" value="1"/>
</dbReference>
<reference evidence="4" key="3">
    <citation type="journal article" date="2019" name="J. ISSAAS">
        <title>Genomics, evolutionary history and diagnostics of the Alternaria alternata species group including apple and Asian pear pathotypes.</title>
        <authorList>
            <person name="Armitage A.D."/>
            <person name="Cockerton H.M."/>
            <person name="Sreenivasaprasad S."/>
            <person name="Woodhall J."/>
            <person name="Lane C."/>
            <person name="Harrison R.J."/>
            <person name="Clarkson J.P."/>
        </authorList>
    </citation>
    <scope>NUCLEOTIDE SEQUENCE</scope>
    <source>
        <strain evidence="4">FERA 1177</strain>
    </source>
</reference>
<accession>A0A177DUW5</accession>
<dbReference type="RefSeq" id="XP_018388717.1">
    <property type="nucleotide sequence ID" value="XM_018534114.1"/>
</dbReference>
<dbReference type="InterPro" id="IPR016181">
    <property type="entry name" value="Acyl_CoA_acyltransferase"/>
</dbReference>
<name>A0A177DUW5_ALTAL</name>
<keyword evidence="3" id="KW-0808">Transferase</keyword>
<dbReference type="Proteomes" id="UP000291422">
    <property type="component" value="Unassembled WGS sequence"/>
</dbReference>
<dbReference type="AlphaFoldDB" id="A0A177DUW5"/>
<dbReference type="GeneID" id="29119708"/>
<dbReference type="InterPro" id="IPR000182">
    <property type="entry name" value="GNAT_dom"/>
</dbReference>
<dbReference type="GO" id="GO:0016747">
    <property type="term" value="F:acyltransferase activity, transferring groups other than amino-acyl groups"/>
    <property type="evidence" value="ECO:0007669"/>
    <property type="project" value="InterPro"/>
</dbReference>
<evidence type="ECO:0000259" key="2">
    <source>
        <dbReference type="PROSITE" id="PS51186"/>
    </source>
</evidence>
<keyword evidence="5" id="KW-1185">Reference proteome</keyword>
<dbReference type="Pfam" id="PF13508">
    <property type="entry name" value="Acetyltransf_7"/>
    <property type="match status" value="1"/>
</dbReference>
<proteinExistence type="predicted"/>
<dbReference type="SUPFAM" id="SSF55729">
    <property type="entry name" value="Acyl-CoA N-acyltransferases (Nat)"/>
    <property type="match status" value="1"/>
</dbReference>
<evidence type="ECO:0000313" key="4">
    <source>
        <dbReference type="EMBL" id="RYN79526.1"/>
    </source>
</evidence>
<dbReference type="EMBL" id="KV441473">
    <property type="protein sequence ID" value="OAG23296.1"/>
    <property type="molecule type" value="Genomic_DNA"/>
</dbReference>
<reference evidence="6" key="2">
    <citation type="journal article" date="2019" name="bioRxiv">
        <title>Genomics, evolutionary history and diagnostics of the Alternaria alternata species group including apple and Asian pear pathotypes.</title>
        <authorList>
            <person name="Armitage A.D."/>
            <person name="Cockerton H.M."/>
            <person name="Sreenivasaprasad S."/>
            <person name="Woodhall J.W."/>
            <person name="Lane C.R."/>
            <person name="Harrison R.J."/>
            <person name="Clarkson J.P."/>
        </authorList>
    </citation>
    <scope>NUCLEOTIDE SEQUENCE [LARGE SCALE GENOMIC DNA]</scope>
    <source>
        <strain evidence="6">FERA 1177</strain>
    </source>
</reference>
<dbReference type="InterPro" id="IPR052523">
    <property type="entry name" value="Trichothecene_AcTrans"/>
</dbReference>
<feature type="domain" description="N-acetyltransferase" evidence="2">
    <location>
        <begin position="78"/>
        <end position="223"/>
    </location>
</feature>
<protein>
    <submittedName>
        <fullName evidence="3">Acyl-CoA N-acyltransferase</fullName>
    </submittedName>
</protein>